<name>A0A061BPI3_RHOTO</name>
<evidence type="ECO:0000313" key="3">
    <source>
        <dbReference type="EMBL" id="CDR48968.1"/>
    </source>
</evidence>
<dbReference type="GO" id="GO:0003676">
    <property type="term" value="F:nucleic acid binding"/>
    <property type="evidence" value="ECO:0007669"/>
    <property type="project" value="InterPro"/>
</dbReference>
<reference evidence="3" key="1">
    <citation type="journal article" date="2014" name="Genome Announc.">
        <title>Draft genome sequence of Rhodosporidium toruloides CECT1137, an oleaginous yeast of biotechnological interest.</title>
        <authorList>
            <person name="Morin N."/>
            <person name="Calcas X."/>
            <person name="Devillers H."/>
            <person name="Durrens P."/>
            <person name="Sherman D.J."/>
            <person name="Nicaud J.-M."/>
            <person name="Neuveglise C."/>
        </authorList>
    </citation>
    <scope>NUCLEOTIDE SEQUENCE</scope>
    <source>
        <strain evidence="3">CECT1137</strain>
    </source>
</reference>
<dbReference type="EMBL" id="LK052957">
    <property type="protein sequence ID" value="CDR48968.1"/>
    <property type="molecule type" value="Genomic_DNA"/>
</dbReference>
<dbReference type="SUPFAM" id="SSF53098">
    <property type="entry name" value="Ribonuclease H-like"/>
    <property type="match status" value="1"/>
</dbReference>
<dbReference type="Pfam" id="PF00075">
    <property type="entry name" value="RNase_H"/>
    <property type="match status" value="1"/>
</dbReference>
<feature type="region of interest" description="Disordered" evidence="1">
    <location>
        <begin position="195"/>
        <end position="267"/>
    </location>
</feature>
<accession>A0A061BPI3</accession>
<protein>
    <submittedName>
        <fullName evidence="3">RHTO0S22e00166g1_1</fullName>
    </submittedName>
</protein>
<dbReference type="AlphaFoldDB" id="A0A061BPI3"/>
<dbReference type="InterPro" id="IPR012337">
    <property type="entry name" value="RNaseH-like_sf"/>
</dbReference>
<evidence type="ECO:0000256" key="1">
    <source>
        <dbReference type="SAM" id="MobiDB-lite"/>
    </source>
</evidence>
<dbReference type="CDD" id="cd09276">
    <property type="entry name" value="Rnase_HI_RT_non_LTR"/>
    <property type="match status" value="1"/>
</dbReference>
<feature type="compositionally biased region" description="Acidic residues" evidence="1">
    <location>
        <begin position="227"/>
        <end position="237"/>
    </location>
</feature>
<dbReference type="Gene3D" id="3.30.420.10">
    <property type="entry name" value="Ribonuclease H-like superfamily/Ribonuclease H"/>
    <property type="match status" value="1"/>
</dbReference>
<gene>
    <name evidence="3" type="ORF">RHTO0S_22e00166g</name>
</gene>
<proteinExistence type="predicted"/>
<dbReference type="PROSITE" id="PS50879">
    <property type="entry name" value="RNASE_H_1"/>
    <property type="match status" value="1"/>
</dbReference>
<organism evidence="3">
    <name type="scientific">Rhodotorula toruloides</name>
    <name type="common">Yeast</name>
    <name type="synonym">Rhodosporidium toruloides</name>
    <dbReference type="NCBI Taxonomy" id="5286"/>
    <lineage>
        <taxon>Eukaryota</taxon>
        <taxon>Fungi</taxon>
        <taxon>Dikarya</taxon>
        <taxon>Basidiomycota</taxon>
        <taxon>Pucciniomycotina</taxon>
        <taxon>Microbotryomycetes</taxon>
        <taxon>Sporidiobolales</taxon>
        <taxon>Sporidiobolaceae</taxon>
        <taxon>Rhodotorula</taxon>
    </lineage>
</organism>
<sequence length="426" mass="47576">MPTCPSDQDRLPGAFELVERLPDCEAEVLAGKRGWVGRLGLDLFLLRQLYLTAIPELCRYPCTHEPSVAHGPVQVDKEGAWPETTSKGLGQHQTVYAGELQGILLALQAVQYTADAPSHVLISVDNTCALTHSTDPSPTSGQHLRLAIRQMFEDLQRTLVSTQILLSWSPGHVGVAGNEVADMMAKEAVRRWESAAREREQRKERKTHLKGRLVFTPDMAELSSGSSEEESEWEEDERGGRSTRHLAKSARLTQLSDDGPPGSRSVSQLPASISALWTAHKQATRARWDEEWRRSTVGRQLFAASPLASRSAKYYDGLSRRQATLLCRLRTGASSLNGYRAKFDSSRDPLCECGEEEDREHLLLACPLYDEARKSLLKHIRLRKTPTAGQLLGNPSYRNALLDFLDRTGRFPQLLRSPEAEKKDME</sequence>
<dbReference type="GO" id="GO:0004523">
    <property type="term" value="F:RNA-DNA hybrid ribonuclease activity"/>
    <property type="evidence" value="ECO:0007669"/>
    <property type="project" value="InterPro"/>
</dbReference>
<evidence type="ECO:0000259" key="2">
    <source>
        <dbReference type="PROSITE" id="PS50879"/>
    </source>
</evidence>
<dbReference type="OrthoDB" id="2529282at2759"/>
<dbReference type="InterPro" id="IPR036397">
    <property type="entry name" value="RNaseH_sf"/>
</dbReference>
<dbReference type="InterPro" id="IPR002156">
    <property type="entry name" value="RNaseH_domain"/>
</dbReference>
<feature type="domain" description="RNase H type-1" evidence="2">
    <location>
        <begin position="69"/>
        <end position="190"/>
    </location>
</feature>